<dbReference type="SUPFAM" id="SSF52141">
    <property type="entry name" value="Uracil-DNA glycosylase-like"/>
    <property type="match status" value="1"/>
</dbReference>
<keyword evidence="6" id="KW-0411">Iron-sulfur</keyword>
<keyword evidence="10" id="KW-1185">Reference proteome</keyword>
<evidence type="ECO:0000256" key="1">
    <source>
        <dbReference type="ARBA" id="ARBA00022485"/>
    </source>
</evidence>
<proteinExistence type="predicted"/>
<dbReference type="GO" id="GO:0051539">
    <property type="term" value="F:4 iron, 4 sulfur cluster binding"/>
    <property type="evidence" value="ECO:0007669"/>
    <property type="project" value="UniProtKB-KW"/>
</dbReference>
<dbReference type="Gene3D" id="3.40.470.10">
    <property type="entry name" value="Uracil-DNA glycosylase-like domain"/>
    <property type="match status" value="1"/>
</dbReference>
<dbReference type="SMART" id="SM00986">
    <property type="entry name" value="UDG"/>
    <property type="match status" value="1"/>
</dbReference>
<dbReference type="Pfam" id="PF03167">
    <property type="entry name" value="UDG"/>
    <property type="match status" value="1"/>
</dbReference>
<dbReference type="AlphaFoldDB" id="A0A366MQX5"/>
<evidence type="ECO:0000256" key="4">
    <source>
        <dbReference type="ARBA" id="ARBA00022801"/>
    </source>
</evidence>
<evidence type="ECO:0000256" key="2">
    <source>
        <dbReference type="ARBA" id="ARBA00022723"/>
    </source>
</evidence>
<name>A0A366MQX5_9BACT</name>
<keyword evidence="5" id="KW-0408">Iron</keyword>
<protein>
    <submittedName>
        <fullName evidence="9">Uracil-DNA glycosylase</fullName>
    </submittedName>
</protein>
<evidence type="ECO:0000259" key="8">
    <source>
        <dbReference type="SMART" id="SM00986"/>
    </source>
</evidence>
<evidence type="ECO:0000313" key="10">
    <source>
        <dbReference type="Proteomes" id="UP000252669"/>
    </source>
</evidence>
<dbReference type="InterPro" id="IPR005122">
    <property type="entry name" value="Uracil-DNA_glycosylase-like"/>
</dbReference>
<dbReference type="GO" id="GO:0046872">
    <property type="term" value="F:metal ion binding"/>
    <property type="evidence" value="ECO:0007669"/>
    <property type="project" value="UniProtKB-KW"/>
</dbReference>
<keyword evidence="3" id="KW-0227">DNA damage</keyword>
<dbReference type="RefSeq" id="WP_113894992.1">
    <property type="nucleotide sequence ID" value="NZ_JANJGA010000015.1"/>
</dbReference>
<dbReference type="GO" id="GO:0006281">
    <property type="term" value="P:DNA repair"/>
    <property type="evidence" value="ECO:0007669"/>
    <property type="project" value="UniProtKB-KW"/>
</dbReference>
<keyword evidence="2" id="KW-0479">Metal-binding</keyword>
<evidence type="ECO:0000256" key="3">
    <source>
        <dbReference type="ARBA" id="ARBA00022763"/>
    </source>
</evidence>
<gene>
    <name evidence="9" type="ORF">CRU91_09510</name>
</gene>
<dbReference type="EMBL" id="PDKB01000016">
    <property type="protein sequence ID" value="RBQ28447.1"/>
    <property type="molecule type" value="Genomic_DNA"/>
</dbReference>
<reference evidence="9 10" key="1">
    <citation type="submission" date="2017-10" db="EMBL/GenBank/DDBJ databases">
        <title>Genomics of the genus Arcobacter.</title>
        <authorList>
            <person name="Perez-Cataluna A."/>
            <person name="Figueras M.J."/>
        </authorList>
    </citation>
    <scope>NUCLEOTIDE SEQUENCE [LARGE SCALE GENOMIC DNA]</scope>
    <source>
        <strain evidence="9 10">CECT 9230</strain>
    </source>
</reference>
<dbReference type="CDD" id="cd10030">
    <property type="entry name" value="UDG-F4_TTUDGA_SPO1dp_like"/>
    <property type="match status" value="1"/>
</dbReference>
<dbReference type="Proteomes" id="UP000252669">
    <property type="component" value="Unassembled WGS sequence"/>
</dbReference>
<dbReference type="GO" id="GO:0097506">
    <property type="term" value="F:deaminated base DNA N-glycosylase activity"/>
    <property type="evidence" value="ECO:0007669"/>
    <property type="project" value="UniProtKB-ARBA"/>
</dbReference>
<evidence type="ECO:0000313" key="9">
    <source>
        <dbReference type="EMBL" id="RBQ28447.1"/>
    </source>
</evidence>
<dbReference type="PANTHER" id="PTHR33693">
    <property type="entry name" value="TYPE-5 URACIL-DNA GLYCOSYLASE"/>
    <property type="match status" value="1"/>
</dbReference>
<comment type="caution">
    <text evidence="9">The sequence shown here is derived from an EMBL/GenBank/DDBJ whole genome shotgun (WGS) entry which is preliminary data.</text>
</comment>
<keyword evidence="1" id="KW-0004">4Fe-4S</keyword>
<keyword evidence="4" id="KW-0378">Hydrolase</keyword>
<feature type="domain" description="Uracil-DNA glycosylase-like" evidence="8">
    <location>
        <begin position="67"/>
        <end position="212"/>
    </location>
</feature>
<dbReference type="InterPro" id="IPR051536">
    <property type="entry name" value="UDG_Type-4/5"/>
</dbReference>
<evidence type="ECO:0000256" key="7">
    <source>
        <dbReference type="ARBA" id="ARBA00023204"/>
    </source>
</evidence>
<evidence type="ECO:0000256" key="5">
    <source>
        <dbReference type="ARBA" id="ARBA00023004"/>
    </source>
</evidence>
<sequence>MTKQVKNQILKYLYNQKLFGFNYHSNLNINFYSSCDFNLPNSLNDLKNSVANCHLCELSKGRKNTLFSYGNNQSKLMFVCDEPTKSEDELGIFYSGNTGELLSKMIENVLNIKKEEVYITTLAKCRGSKEASFQNFESCSCYFHKQLEIINPRLIIAVGEKVYSYLMKNDEDFSQNRGKTLNFNSSLLIPIFSPIHLLKNPSLKKDTYLDMLKIKNLYEELN</sequence>
<organism evidence="9 10">
    <name type="scientific">Aliarcobacter vitoriensis</name>
    <dbReference type="NCBI Taxonomy" id="2011099"/>
    <lineage>
        <taxon>Bacteria</taxon>
        <taxon>Pseudomonadati</taxon>
        <taxon>Campylobacterota</taxon>
        <taxon>Epsilonproteobacteria</taxon>
        <taxon>Campylobacterales</taxon>
        <taxon>Arcobacteraceae</taxon>
        <taxon>Aliarcobacter</taxon>
    </lineage>
</organism>
<dbReference type="OrthoDB" id="5290748at2"/>
<accession>A0A366MQX5</accession>
<dbReference type="InterPro" id="IPR036895">
    <property type="entry name" value="Uracil-DNA_glycosylase-like_sf"/>
</dbReference>
<keyword evidence="7" id="KW-0234">DNA repair</keyword>
<evidence type="ECO:0000256" key="6">
    <source>
        <dbReference type="ARBA" id="ARBA00023014"/>
    </source>
</evidence>
<dbReference type="SMART" id="SM00987">
    <property type="entry name" value="UreE_C"/>
    <property type="match status" value="1"/>
</dbReference>
<dbReference type="PANTHER" id="PTHR33693:SF1">
    <property type="entry name" value="TYPE-4 URACIL-DNA GLYCOSYLASE"/>
    <property type="match status" value="1"/>
</dbReference>